<evidence type="ECO:0000256" key="1">
    <source>
        <dbReference type="HAMAP-Rule" id="MF_02062"/>
    </source>
</evidence>
<feature type="transmembrane region" description="Helical" evidence="1">
    <location>
        <begin position="66"/>
        <end position="84"/>
    </location>
</feature>
<feature type="transmembrane region" description="Helical" evidence="1">
    <location>
        <begin position="373"/>
        <end position="393"/>
    </location>
</feature>
<gene>
    <name evidence="3" type="primary">gltS</name>
    <name evidence="3" type="ORF">UC8_52010</name>
</gene>
<feature type="transmembrane region" description="Helical" evidence="1">
    <location>
        <begin position="158"/>
        <end position="181"/>
    </location>
</feature>
<comment type="similarity">
    <text evidence="1">Belongs to the glutamate:Na(+) symporter (ESS) (TC 2.A.27) family.</text>
</comment>
<dbReference type="GO" id="GO:0005886">
    <property type="term" value="C:plasma membrane"/>
    <property type="evidence" value="ECO:0007669"/>
    <property type="project" value="UniProtKB-SubCell"/>
</dbReference>
<keyword evidence="1" id="KW-0406">Ion transport</keyword>
<keyword evidence="1" id="KW-0739">Sodium transport</keyword>
<comment type="function">
    <text evidence="1">Catalyzes the sodium-dependent transport of glutamate.</text>
</comment>
<keyword evidence="1" id="KW-1133">Transmembrane helix</keyword>
<dbReference type="Pfam" id="PF03616">
    <property type="entry name" value="Glt_symporter"/>
    <property type="match status" value="1"/>
</dbReference>
<feature type="transmembrane region" description="Helical" evidence="1">
    <location>
        <begin position="37"/>
        <end position="60"/>
    </location>
</feature>
<dbReference type="RefSeq" id="WP_068139148.1">
    <property type="nucleotide sequence ID" value="NZ_CP042914.1"/>
</dbReference>
<keyword evidence="4" id="KW-1185">Reference proteome</keyword>
<feature type="transmembrane region" description="Helical" evidence="1">
    <location>
        <begin position="245"/>
        <end position="262"/>
    </location>
</feature>
<feature type="transmembrane region" description="Helical" evidence="1">
    <location>
        <begin position="332"/>
        <end position="353"/>
    </location>
</feature>
<feature type="transmembrane region" description="Helical" evidence="1">
    <location>
        <begin position="217"/>
        <end position="239"/>
    </location>
</feature>
<accession>A0A5B9R169</accession>
<keyword evidence="1" id="KW-0812">Transmembrane</keyword>
<keyword evidence="1" id="KW-0915">Sodium</keyword>
<dbReference type="AlphaFoldDB" id="A0A5B9R169"/>
<proteinExistence type="inferred from homology"/>
<dbReference type="NCBIfam" id="TIGR00210">
    <property type="entry name" value="gltS"/>
    <property type="match status" value="1"/>
</dbReference>
<dbReference type="Proteomes" id="UP000325286">
    <property type="component" value="Chromosome"/>
</dbReference>
<protein>
    <recommendedName>
        <fullName evidence="1 2">Sodium/glutamate symporter</fullName>
    </recommendedName>
</protein>
<comment type="subcellular location">
    <subcellularLocation>
        <location evidence="1">Cell membrane</location>
        <topology evidence="1">Multi-pass membrane protein</topology>
    </subcellularLocation>
</comment>
<evidence type="ECO:0000313" key="3">
    <source>
        <dbReference type="EMBL" id="QEG43156.1"/>
    </source>
</evidence>
<name>A0A5B9R169_9BACT</name>
<feature type="transmembrane region" description="Helical" evidence="1">
    <location>
        <begin position="299"/>
        <end position="325"/>
    </location>
</feature>
<keyword evidence="1" id="KW-0029">Amino-acid transport</keyword>
<reference evidence="3 4" key="1">
    <citation type="submission" date="2019-08" db="EMBL/GenBank/DDBJ databases">
        <title>Deep-cultivation of Planctomycetes and their phenomic and genomic characterization uncovers novel biology.</title>
        <authorList>
            <person name="Wiegand S."/>
            <person name="Jogler M."/>
            <person name="Boedeker C."/>
            <person name="Pinto D."/>
            <person name="Vollmers J."/>
            <person name="Rivas-Marin E."/>
            <person name="Kohn T."/>
            <person name="Peeters S.H."/>
            <person name="Heuer A."/>
            <person name="Rast P."/>
            <person name="Oberbeckmann S."/>
            <person name="Bunk B."/>
            <person name="Jeske O."/>
            <person name="Meyerdierks A."/>
            <person name="Storesund J.E."/>
            <person name="Kallscheuer N."/>
            <person name="Luecker S."/>
            <person name="Lage O.M."/>
            <person name="Pohl T."/>
            <person name="Merkel B.J."/>
            <person name="Hornburger P."/>
            <person name="Mueller R.-W."/>
            <person name="Bruemmer F."/>
            <person name="Labrenz M."/>
            <person name="Spormann A.M."/>
            <person name="Op den Camp H."/>
            <person name="Overmann J."/>
            <person name="Amann R."/>
            <person name="Jetten M.S.M."/>
            <person name="Mascher T."/>
            <person name="Medema M.H."/>
            <person name="Devos D.P."/>
            <person name="Kaster A.-K."/>
            <person name="Ovreas L."/>
            <person name="Rohde M."/>
            <person name="Galperin M.Y."/>
            <person name="Jogler C."/>
        </authorList>
    </citation>
    <scope>NUCLEOTIDE SEQUENCE [LARGE SCALE GENOMIC DNA]</scope>
    <source>
        <strain evidence="3 4">UC8</strain>
    </source>
</reference>
<dbReference type="InterPro" id="IPR004445">
    <property type="entry name" value="GltS"/>
</dbReference>
<dbReference type="EMBL" id="CP042914">
    <property type="protein sequence ID" value="QEG43156.1"/>
    <property type="molecule type" value="Genomic_DNA"/>
</dbReference>
<sequence>MEEFVVKGPDLIIGAIAVLAVGAAITKRVDVLSRFSIPIAVTGGLLCSILVAVVGAFGGPKITFDMALRDTLLMVFFTTIGISAKFSRLKAGGKALGILVACAGIFLVVQNGTGVLLAKAFGVHPGYGLFSGSVSLAGGHGTAIAWGQEADAAGLPNAGLIGIAFATFGLVAGGIVGGPVAERLIKKHNLTPEDSHTAATGDSESPEPLRPYSLERALSVMLVLAVCLSFGEIINRWLFSNNIKLPGFLTAMLVGILITNLADKLQRSLEVKVYDKVGEVALQLFLAMSLMSMDLSSLAGAFSTIFVVLCVQILVISLFAVFVIFRAMGSNYDAAVIAGGFCGLGMGATPVAIANMNAITAKHGASFKAFLTIPLVGAFFIDLLNAMVIKFFIGLPMLQQAPLPGS</sequence>
<keyword evidence="1" id="KW-0769">Symport</keyword>
<dbReference type="KEGG" id="rul:UC8_52010"/>
<organism evidence="3 4">
    <name type="scientific">Roseimaritima ulvae</name>
    <dbReference type="NCBI Taxonomy" id="980254"/>
    <lineage>
        <taxon>Bacteria</taxon>
        <taxon>Pseudomonadati</taxon>
        <taxon>Planctomycetota</taxon>
        <taxon>Planctomycetia</taxon>
        <taxon>Pirellulales</taxon>
        <taxon>Pirellulaceae</taxon>
        <taxon>Roseimaritima</taxon>
    </lineage>
</organism>
<dbReference type="GO" id="GO:0015813">
    <property type="term" value="P:L-glutamate transmembrane transport"/>
    <property type="evidence" value="ECO:0007669"/>
    <property type="project" value="UniProtKB-UniRule"/>
</dbReference>
<evidence type="ECO:0000313" key="4">
    <source>
        <dbReference type="Proteomes" id="UP000325286"/>
    </source>
</evidence>
<keyword evidence="1" id="KW-0472">Membrane</keyword>
<dbReference type="HAMAP" id="MF_02062">
    <property type="entry name" value="GltS"/>
    <property type="match status" value="1"/>
</dbReference>
<dbReference type="PANTHER" id="PTHR36178">
    <property type="entry name" value="SLR0625 PROTEIN"/>
    <property type="match status" value="1"/>
</dbReference>
<dbReference type="GO" id="GO:0015501">
    <property type="term" value="F:glutamate:sodium symporter activity"/>
    <property type="evidence" value="ECO:0007669"/>
    <property type="project" value="UniProtKB-UniRule"/>
</dbReference>
<feature type="transmembrane region" description="Helical" evidence="1">
    <location>
        <begin position="96"/>
        <end position="118"/>
    </location>
</feature>
<dbReference type="OrthoDB" id="4921038at2"/>
<keyword evidence="1" id="KW-1003">Cell membrane</keyword>
<evidence type="ECO:0000256" key="2">
    <source>
        <dbReference type="NCBIfam" id="TIGR00210"/>
    </source>
</evidence>
<dbReference type="PANTHER" id="PTHR36178:SF1">
    <property type="entry name" value="SODIUM_GLUTAMATE SYMPORTER"/>
    <property type="match status" value="1"/>
</dbReference>
<keyword evidence="1" id="KW-0813">Transport</keyword>
<feature type="transmembrane region" description="Helical" evidence="1">
    <location>
        <begin position="6"/>
        <end position="25"/>
    </location>
</feature>